<gene>
    <name evidence="1" type="ORF">CQU01_00410</name>
</gene>
<dbReference type="RefSeq" id="WP_146934137.1">
    <property type="nucleotide sequence ID" value="NZ_BJXW01000001.1"/>
</dbReference>
<proteinExistence type="predicted"/>
<dbReference type="EMBL" id="BJXW01000001">
    <property type="protein sequence ID" value="GEN29803.1"/>
    <property type="molecule type" value="Genomic_DNA"/>
</dbReference>
<evidence type="ECO:0000313" key="1">
    <source>
        <dbReference type="EMBL" id="GEN29803.1"/>
    </source>
</evidence>
<evidence type="ECO:0000313" key="2">
    <source>
        <dbReference type="Proteomes" id="UP000321491"/>
    </source>
</evidence>
<reference evidence="1 2" key="1">
    <citation type="submission" date="2019-07" db="EMBL/GenBank/DDBJ databases">
        <title>Whole genome shotgun sequence of Cerasibacillus quisquiliarum NBRC 102429.</title>
        <authorList>
            <person name="Hosoyama A."/>
            <person name="Uohara A."/>
            <person name="Ohji S."/>
            <person name="Ichikawa N."/>
        </authorList>
    </citation>
    <scope>NUCLEOTIDE SEQUENCE [LARGE SCALE GENOMIC DNA]</scope>
    <source>
        <strain evidence="1 2">NBRC 102429</strain>
    </source>
</reference>
<dbReference type="AlphaFoldDB" id="A0A511UWG6"/>
<dbReference type="OrthoDB" id="2736366at2"/>
<dbReference type="Proteomes" id="UP000321491">
    <property type="component" value="Unassembled WGS sequence"/>
</dbReference>
<comment type="caution">
    <text evidence="1">The sequence shown here is derived from an EMBL/GenBank/DDBJ whole genome shotgun (WGS) entry which is preliminary data.</text>
</comment>
<sequence length="82" mass="9708">MSKNEFEDDNLKKWLDEYHVHIPREKLQFRTPKWERLIRYLASPTQNPLDKFHETSFGLKLFRSIPLTGAVLVGVIQVISQL</sequence>
<protein>
    <submittedName>
        <fullName evidence="1">Uncharacterized protein</fullName>
    </submittedName>
</protein>
<organism evidence="1 2">
    <name type="scientific">Cerasibacillus quisquiliarum</name>
    <dbReference type="NCBI Taxonomy" id="227865"/>
    <lineage>
        <taxon>Bacteria</taxon>
        <taxon>Bacillati</taxon>
        <taxon>Bacillota</taxon>
        <taxon>Bacilli</taxon>
        <taxon>Bacillales</taxon>
        <taxon>Bacillaceae</taxon>
        <taxon>Cerasibacillus</taxon>
    </lineage>
</organism>
<keyword evidence="2" id="KW-1185">Reference proteome</keyword>
<name>A0A511UWG6_9BACI</name>
<accession>A0A511UWG6</accession>